<feature type="coiled-coil region" evidence="1">
    <location>
        <begin position="144"/>
        <end position="171"/>
    </location>
</feature>
<keyword evidence="1" id="KW-0175">Coiled coil</keyword>
<sequence length="202" mass="23407">MDRDKFLNEVVFGWIKRDFERMITELPVRPREAGNINFFLALCVLTTMEFLGGFLLGKNRKFEKNVEVYIDKCFSNSEEYPIGILQDIFRNGLAHEFFPRGAVSRDNEHPAIFKDDKIGIVLDAETLSKDFLNSLDNFREQLDDKKYNSRMEQLKETIKKWQDKHKKIIDDLPKKTTLSISNSSSSVASDSNDSYPKITTPP</sequence>
<protein>
    <submittedName>
        <fullName evidence="4">Uncharacterized protein</fullName>
    </submittedName>
</protein>
<feature type="transmembrane region" description="Helical" evidence="3">
    <location>
        <begin position="36"/>
        <end position="56"/>
    </location>
</feature>
<comment type="caution">
    <text evidence="4">The sequence shown here is derived from an EMBL/GenBank/DDBJ whole genome shotgun (WGS) entry which is preliminary data.</text>
</comment>
<feature type="compositionally biased region" description="Low complexity" evidence="2">
    <location>
        <begin position="179"/>
        <end position="194"/>
    </location>
</feature>
<keyword evidence="3" id="KW-0472">Membrane</keyword>
<organism evidence="4">
    <name type="scientific">marine sediment metagenome</name>
    <dbReference type="NCBI Taxonomy" id="412755"/>
    <lineage>
        <taxon>unclassified sequences</taxon>
        <taxon>metagenomes</taxon>
        <taxon>ecological metagenomes</taxon>
    </lineage>
</organism>
<evidence type="ECO:0000256" key="3">
    <source>
        <dbReference type="SAM" id="Phobius"/>
    </source>
</evidence>
<evidence type="ECO:0000256" key="1">
    <source>
        <dbReference type="SAM" id="Coils"/>
    </source>
</evidence>
<name>X1NCP0_9ZZZZ</name>
<dbReference type="AlphaFoldDB" id="X1NCP0"/>
<feature type="non-terminal residue" evidence="4">
    <location>
        <position position="202"/>
    </location>
</feature>
<evidence type="ECO:0000313" key="4">
    <source>
        <dbReference type="EMBL" id="GAI41398.1"/>
    </source>
</evidence>
<evidence type="ECO:0000256" key="2">
    <source>
        <dbReference type="SAM" id="MobiDB-lite"/>
    </source>
</evidence>
<proteinExistence type="predicted"/>
<reference evidence="4" key="1">
    <citation type="journal article" date="2014" name="Front. Microbiol.">
        <title>High frequency of phylogenetically diverse reductive dehalogenase-homologous genes in deep subseafloor sedimentary metagenomes.</title>
        <authorList>
            <person name="Kawai M."/>
            <person name="Futagami T."/>
            <person name="Toyoda A."/>
            <person name="Takaki Y."/>
            <person name="Nishi S."/>
            <person name="Hori S."/>
            <person name="Arai W."/>
            <person name="Tsubouchi T."/>
            <person name="Morono Y."/>
            <person name="Uchiyama I."/>
            <person name="Ito T."/>
            <person name="Fujiyama A."/>
            <person name="Inagaki F."/>
            <person name="Takami H."/>
        </authorList>
    </citation>
    <scope>NUCLEOTIDE SEQUENCE</scope>
    <source>
        <strain evidence="4">Expedition CK06-06</strain>
    </source>
</reference>
<accession>X1NCP0</accession>
<dbReference type="EMBL" id="BARV01023840">
    <property type="protein sequence ID" value="GAI41398.1"/>
    <property type="molecule type" value="Genomic_DNA"/>
</dbReference>
<gene>
    <name evidence="4" type="ORF">S06H3_39039</name>
</gene>
<feature type="region of interest" description="Disordered" evidence="2">
    <location>
        <begin position="177"/>
        <end position="202"/>
    </location>
</feature>
<keyword evidence="3" id="KW-1133">Transmembrane helix</keyword>
<keyword evidence="3" id="KW-0812">Transmembrane</keyword>